<gene>
    <name evidence="2" type="ORF">AW08_02742</name>
</gene>
<evidence type="ECO:0000313" key="3">
    <source>
        <dbReference type="Proteomes" id="UP000020218"/>
    </source>
</evidence>
<proteinExistence type="predicted"/>
<reference evidence="2" key="1">
    <citation type="submission" date="2014-02" db="EMBL/GenBank/DDBJ databases">
        <title>Expanding our view of genomic diversity in Candidatus Accumulibacter clades.</title>
        <authorList>
            <person name="Skennerton C.T."/>
            <person name="Barr J.J."/>
            <person name="Slater F.R."/>
            <person name="Bond P.L."/>
            <person name="Tyson G.W."/>
        </authorList>
    </citation>
    <scope>NUCLEOTIDE SEQUENCE [LARGE SCALE GENOMIC DNA]</scope>
</reference>
<dbReference type="AlphaFoldDB" id="A0A011M8J9"/>
<evidence type="ECO:0008006" key="4">
    <source>
        <dbReference type="Google" id="ProtNLM"/>
    </source>
</evidence>
<dbReference type="STRING" id="1454001.AW08_02742"/>
<keyword evidence="3" id="KW-1185">Reference proteome</keyword>
<name>A0A011M8J9_9PROT</name>
<evidence type="ECO:0000313" key="2">
    <source>
        <dbReference type="EMBL" id="EXI66003.1"/>
    </source>
</evidence>
<organism evidence="2 3">
    <name type="scientific">Candidatus Accumulibacter adjunctus</name>
    <dbReference type="NCBI Taxonomy" id="1454001"/>
    <lineage>
        <taxon>Bacteria</taxon>
        <taxon>Pseudomonadati</taxon>
        <taxon>Pseudomonadota</taxon>
        <taxon>Betaproteobacteria</taxon>
        <taxon>Candidatus Accumulibacter</taxon>
    </lineage>
</organism>
<comment type="caution">
    <text evidence="2">The sequence shown here is derived from an EMBL/GenBank/DDBJ whole genome shotgun (WGS) entry which is preliminary data.</text>
</comment>
<sequence length="165" mass="16943">MNPLRHAIAAFVCAAALLLPAPPAAAAEAARPSFEAHSELFELVGRIRDGRLTLTLDDWASNEPISGARIEIDFAGHSRIAEAEADGTYTLDATPFAAPATYPLTITVIAGEQSDLLATDLVVGDSAAGATAAGIGGKEIGIAATLTLLAAVVAVRLRRRKGETA</sequence>
<accession>A0A011M8J9</accession>
<protein>
    <recommendedName>
        <fullName evidence="4">Carboxypeptidase regulatory-like domain-containing protein</fullName>
    </recommendedName>
</protein>
<evidence type="ECO:0000256" key="1">
    <source>
        <dbReference type="SAM" id="SignalP"/>
    </source>
</evidence>
<dbReference type="PATRIC" id="fig|1454001.3.peg.2801"/>
<dbReference type="EMBL" id="JFAX01000017">
    <property type="protein sequence ID" value="EXI66003.1"/>
    <property type="molecule type" value="Genomic_DNA"/>
</dbReference>
<dbReference type="Proteomes" id="UP000020218">
    <property type="component" value="Unassembled WGS sequence"/>
</dbReference>
<keyword evidence="1" id="KW-0732">Signal</keyword>
<feature type="chain" id="PRO_5001462018" description="Carboxypeptidase regulatory-like domain-containing protein" evidence="1">
    <location>
        <begin position="27"/>
        <end position="165"/>
    </location>
</feature>
<feature type="signal peptide" evidence="1">
    <location>
        <begin position="1"/>
        <end position="26"/>
    </location>
</feature>